<dbReference type="EC" id="3.4.11.5" evidence="4 11"/>
<organism evidence="15 16">
    <name type="scientific">Thalassotalea mangrovi</name>
    <dbReference type="NCBI Taxonomy" id="2572245"/>
    <lineage>
        <taxon>Bacteria</taxon>
        <taxon>Pseudomonadati</taxon>
        <taxon>Pseudomonadota</taxon>
        <taxon>Gammaproteobacteria</taxon>
        <taxon>Alteromonadales</taxon>
        <taxon>Colwelliaceae</taxon>
        <taxon>Thalassotalea</taxon>
    </lineage>
</organism>
<comment type="caution">
    <text evidence="15">The sequence shown here is derived from an EMBL/GenBank/DDBJ whole genome shotgun (WGS) entry which is preliminary data.</text>
</comment>
<feature type="active site" description="Nucleophile" evidence="12">
    <location>
        <position position="109"/>
    </location>
</feature>
<evidence type="ECO:0000256" key="5">
    <source>
        <dbReference type="ARBA" id="ARBA00021843"/>
    </source>
</evidence>
<evidence type="ECO:0000256" key="10">
    <source>
        <dbReference type="ARBA" id="ARBA00029605"/>
    </source>
</evidence>
<dbReference type="InterPro" id="IPR000073">
    <property type="entry name" value="AB_hydrolase_1"/>
</dbReference>
<keyword evidence="8 11" id="KW-0645">Protease</keyword>
<evidence type="ECO:0000256" key="4">
    <source>
        <dbReference type="ARBA" id="ARBA00012568"/>
    </source>
</evidence>
<dbReference type="OrthoDB" id="9796770at2"/>
<gene>
    <name evidence="15" type="primary">pip</name>
    <name evidence="15" type="ORF">E8M12_13570</name>
</gene>
<feature type="active site" description="Proton donor" evidence="12">
    <location>
        <position position="293"/>
    </location>
</feature>
<comment type="similarity">
    <text evidence="3 11 13">Belongs to the peptidase S33 family.</text>
</comment>
<dbReference type="Gene3D" id="3.40.50.1820">
    <property type="entry name" value="alpha/beta hydrolase"/>
    <property type="match status" value="1"/>
</dbReference>
<evidence type="ECO:0000313" key="16">
    <source>
        <dbReference type="Proteomes" id="UP000307999"/>
    </source>
</evidence>
<dbReference type="Pfam" id="PF00561">
    <property type="entry name" value="Abhydrolase_1"/>
    <property type="match status" value="1"/>
</dbReference>
<evidence type="ECO:0000256" key="9">
    <source>
        <dbReference type="ARBA" id="ARBA00022801"/>
    </source>
</evidence>
<proteinExistence type="inferred from homology"/>
<dbReference type="PIRSF" id="PIRSF006431">
    <property type="entry name" value="Pept_S33"/>
    <property type="match status" value="1"/>
</dbReference>
<evidence type="ECO:0000259" key="14">
    <source>
        <dbReference type="Pfam" id="PF00561"/>
    </source>
</evidence>
<dbReference type="NCBIfam" id="TIGR01249">
    <property type="entry name" value="pro_imino_pep_1"/>
    <property type="match status" value="1"/>
</dbReference>
<dbReference type="AlphaFoldDB" id="A0A4U1B3G7"/>
<evidence type="ECO:0000256" key="8">
    <source>
        <dbReference type="ARBA" id="ARBA00022670"/>
    </source>
</evidence>
<evidence type="ECO:0000256" key="7">
    <source>
        <dbReference type="ARBA" id="ARBA00022490"/>
    </source>
</evidence>
<evidence type="ECO:0000256" key="2">
    <source>
        <dbReference type="ARBA" id="ARBA00004496"/>
    </source>
</evidence>
<dbReference type="GO" id="GO:0004177">
    <property type="term" value="F:aminopeptidase activity"/>
    <property type="evidence" value="ECO:0007669"/>
    <property type="project" value="UniProtKB-UniRule"/>
</dbReference>
<protein>
    <recommendedName>
        <fullName evidence="5 11">Proline iminopeptidase</fullName>
        <shortName evidence="11">PIP</shortName>
        <ecNumber evidence="4 11">3.4.11.5</ecNumber>
    </recommendedName>
    <alternativeName>
        <fullName evidence="10 11">Prolyl aminopeptidase</fullName>
    </alternativeName>
</protein>
<dbReference type="PANTHER" id="PTHR43722">
    <property type="entry name" value="PROLINE IMINOPEPTIDASE"/>
    <property type="match status" value="1"/>
</dbReference>
<evidence type="ECO:0000256" key="12">
    <source>
        <dbReference type="PIRSR" id="PIRSR006431-1"/>
    </source>
</evidence>
<keyword evidence="9 11" id="KW-0378">Hydrolase</keyword>
<evidence type="ECO:0000256" key="6">
    <source>
        <dbReference type="ARBA" id="ARBA00022438"/>
    </source>
</evidence>
<dbReference type="GO" id="GO:0005737">
    <property type="term" value="C:cytoplasm"/>
    <property type="evidence" value="ECO:0007669"/>
    <property type="project" value="UniProtKB-SubCell"/>
</dbReference>
<evidence type="ECO:0000256" key="3">
    <source>
        <dbReference type="ARBA" id="ARBA00010088"/>
    </source>
</evidence>
<dbReference type="PANTHER" id="PTHR43722:SF1">
    <property type="entry name" value="PROLINE IMINOPEPTIDASE"/>
    <property type="match status" value="1"/>
</dbReference>
<feature type="domain" description="AB hydrolase-1" evidence="14">
    <location>
        <begin position="35"/>
        <end position="297"/>
    </location>
</feature>
<dbReference type="Proteomes" id="UP000307999">
    <property type="component" value="Unassembled WGS sequence"/>
</dbReference>
<dbReference type="GO" id="GO:0006508">
    <property type="term" value="P:proteolysis"/>
    <property type="evidence" value="ECO:0007669"/>
    <property type="project" value="UniProtKB-KW"/>
</dbReference>
<accession>A0A4U1B3G7</accession>
<dbReference type="InterPro" id="IPR005944">
    <property type="entry name" value="Pro_iminopeptidase"/>
</dbReference>
<dbReference type="InterPro" id="IPR002410">
    <property type="entry name" value="Peptidase_S33"/>
</dbReference>
<reference evidence="15 16" key="1">
    <citation type="submission" date="2019-04" db="EMBL/GenBank/DDBJ databases">
        <title>Thalassotalea guangxiensis sp. nov., isolated from sediment of the coastal wetland.</title>
        <authorList>
            <person name="Zheng S."/>
            <person name="Zhang D."/>
        </authorList>
    </citation>
    <scope>NUCLEOTIDE SEQUENCE [LARGE SCALE GENOMIC DNA]</scope>
    <source>
        <strain evidence="15 16">ZS-4</strain>
    </source>
</reference>
<evidence type="ECO:0000313" key="15">
    <source>
        <dbReference type="EMBL" id="TKB44013.1"/>
    </source>
</evidence>
<dbReference type="EMBL" id="SWDB01000032">
    <property type="protein sequence ID" value="TKB44013.1"/>
    <property type="molecule type" value="Genomic_DNA"/>
</dbReference>
<keyword evidence="6 11" id="KW-0031">Aminopeptidase</keyword>
<evidence type="ECO:0000256" key="11">
    <source>
        <dbReference type="PIRNR" id="PIRNR006431"/>
    </source>
</evidence>
<name>A0A4U1B3G7_9GAMM</name>
<dbReference type="InterPro" id="IPR029058">
    <property type="entry name" value="AB_hydrolase_fold"/>
</dbReference>
<sequence>MRPLFPKIQPFHQQMLESGEHRIYVEQSGNRRGIPVLYLHGGPGGGSSEDHRRYFDPQKYRIIIFDQRGCGRSTPHASLTNNSTWDLLEDMEEIRQALGVKQWLVTGGSWGTTLAMAYGIKYPQHVLGFILRGIFLGTQSEVQWLYSHQGAAAIFPDYYQDFLAPMQPHIQQEPVKAYQQLLSSDNELGRYQAAKAWTLWEQRISTLHPNTQTIDTPEQLHAAVAMATLENHYFIHHCFFEADYLLNHIDTISHIPAIIIHGRYDMVCQLQRAYQLQQRWQNATLNIIPDAGHSGFEPGIINAFCQASDKMAVFIKEQLTD</sequence>
<dbReference type="PRINTS" id="PR00793">
    <property type="entry name" value="PROAMNOPTASE"/>
</dbReference>
<evidence type="ECO:0000256" key="13">
    <source>
        <dbReference type="RuleBase" id="RU003421"/>
    </source>
</evidence>
<evidence type="ECO:0000256" key="1">
    <source>
        <dbReference type="ARBA" id="ARBA00001585"/>
    </source>
</evidence>
<keyword evidence="7 11" id="KW-0963">Cytoplasm</keyword>
<comment type="catalytic activity">
    <reaction evidence="1 11 13">
        <text>Release of N-terminal proline from a peptide.</text>
        <dbReference type="EC" id="3.4.11.5"/>
    </reaction>
</comment>
<keyword evidence="16" id="KW-1185">Reference proteome</keyword>
<dbReference type="SUPFAM" id="SSF53474">
    <property type="entry name" value="alpha/beta-Hydrolases"/>
    <property type="match status" value="1"/>
</dbReference>
<comment type="subcellular location">
    <subcellularLocation>
        <location evidence="2 11">Cytoplasm</location>
    </subcellularLocation>
</comment>
<feature type="active site" evidence="12">
    <location>
        <position position="265"/>
    </location>
</feature>